<dbReference type="EMBL" id="JAGDFM010000485">
    <property type="protein sequence ID" value="KAG7377758.1"/>
    <property type="molecule type" value="Genomic_DNA"/>
</dbReference>
<accession>A0A8T1VCE1</accession>
<reference evidence="1" key="1">
    <citation type="submission" date="2021-02" db="EMBL/GenBank/DDBJ databases">
        <authorList>
            <person name="Palmer J.M."/>
        </authorList>
    </citation>
    <scope>NUCLEOTIDE SEQUENCE</scope>
    <source>
        <strain evidence="1">SCRP734</strain>
    </source>
</reference>
<evidence type="ECO:0000313" key="1">
    <source>
        <dbReference type="EMBL" id="KAG7377758.1"/>
    </source>
</evidence>
<gene>
    <name evidence="1" type="ORF">PHYPSEUDO_011051</name>
</gene>
<sequence length="334" mass="37355">MNRFSSLEFDDKNEFAKWVVEKASTDLVFCHGDVNLYREELLKFAGRWPTAQLKKLDETHADSVELAFQRSQSDLREKIAALRTQFASIADALFSVNAQAKPGKRCAAVQTLRAFVHELQQDGDLWTRIDSPTSFALALPLRKKREMQQLLHLLGPDVKTVWGDAVERVFTLMQAALEDSKRGTNPSALQESYALVRDQVVAKEFRALLKQWSCRKSARRVAITPANRNGRVYCHVDESSSTRSTGFCSTRDTPALGSSSSDTPHEASSTLHRAFSPVICRHCGAVGLHWTLKCPMRKTSDAVELSREASGPFGAFGTNRCELRRWFGCAGNDE</sequence>
<comment type="caution">
    <text evidence="1">The sequence shown here is derived from an EMBL/GenBank/DDBJ whole genome shotgun (WGS) entry which is preliminary data.</text>
</comment>
<name>A0A8T1VCE1_9STRA</name>
<dbReference type="Proteomes" id="UP000694044">
    <property type="component" value="Unassembled WGS sequence"/>
</dbReference>
<dbReference type="AlphaFoldDB" id="A0A8T1VCE1"/>
<keyword evidence="2" id="KW-1185">Reference proteome</keyword>
<proteinExistence type="predicted"/>
<evidence type="ECO:0000313" key="2">
    <source>
        <dbReference type="Proteomes" id="UP000694044"/>
    </source>
</evidence>
<organism evidence="1 2">
    <name type="scientific">Phytophthora pseudosyringae</name>
    <dbReference type="NCBI Taxonomy" id="221518"/>
    <lineage>
        <taxon>Eukaryota</taxon>
        <taxon>Sar</taxon>
        <taxon>Stramenopiles</taxon>
        <taxon>Oomycota</taxon>
        <taxon>Peronosporomycetes</taxon>
        <taxon>Peronosporales</taxon>
        <taxon>Peronosporaceae</taxon>
        <taxon>Phytophthora</taxon>
    </lineage>
</organism>
<dbReference type="OrthoDB" id="121790at2759"/>
<protein>
    <submittedName>
        <fullName evidence="1">Uncharacterized protein</fullName>
    </submittedName>
</protein>